<dbReference type="InterPro" id="IPR036291">
    <property type="entry name" value="NAD(P)-bd_dom_sf"/>
</dbReference>
<dbReference type="InterPro" id="IPR057326">
    <property type="entry name" value="KR_dom"/>
</dbReference>
<dbReference type="Pfam" id="PF01370">
    <property type="entry name" value="Epimerase"/>
    <property type="match status" value="2"/>
</dbReference>
<organism evidence="5 6">
    <name type="scientific">Azospirillum argentinense</name>
    <dbReference type="NCBI Taxonomy" id="2970906"/>
    <lineage>
        <taxon>Bacteria</taxon>
        <taxon>Pseudomonadati</taxon>
        <taxon>Pseudomonadota</taxon>
        <taxon>Alphaproteobacteria</taxon>
        <taxon>Rhodospirillales</taxon>
        <taxon>Azospirillaceae</taxon>
        <taxon>Azospirillum</taxon>
    </lineage>
</organism>
<dbReference type="Gene3D" id="3.40.50.720">
    <property type="entry name" value="NAD(P)-binding Rossmann-like Domain"/>
    <property type="match status" value="1"/>
</dbReference>
<dbReference type="InterPro" id="IPR001509">
    <property type="entry name" value="Epimerase_deHydtase"/>
</dbReference>
<evidence type="ECO:0000313" key="5">
    <source>
        <dbReference type="EMBL" id="AIB15418.1"/>
    </source>
</evidence>
<sequence length="370" mass="40117">MGESVLVTGGAGFIGRHVAGALLARGDRVRVLDSLIAQVHPTRTRPDELDPDVELLIGDIRDEAMVGRALEGVDSVIHLAAEVGVGQSMYAVDRYTSVNDHGTAVLFQRLIDRPVRRVVIASSMSIYGEGLYRTADGTPMEDVVRGARNPDGSWDPLDSDGRPLIPVPTPESKRPALRSVYAIGKYVQERLTLTLTAQYGMEGAALRLWNVYGPGQALSNPYTGVLAIFASRIANGQRPMIFEDGRQRRDFVHVDDVARAVLLALDQPAANGEVFNIGSGEDRTVEEVARLQAASMGRPDLTPEITGQARAGDIRHNIPDLGKARKVLNYEPRQDFAGGLAELAEWVARQEAQDRVAEARGELEARGLVA</sequence>
<reference evidence="5 6" key="1">
    <citation type="journal article" date="2014" name="Genome Announc.">
        <title>Complete Genome Sequence of the Model Rhizosphere Strain Azospirillum brasilense Az39, Successfully Applied in Agriculture.</title>
        <authorList>
            <person name="Rivera D."/>
            <person name="Revale S."/>
            <person name="Molina R."/>
            <person name="Gualpa J."/>
            <person name="Puente M."/>
            <person name="Maroniche G."/>
            <person name="Paris G."/>
            <person name="Baker D."/>
            <person name="Clavijo B."/>
            <person name="McLay K."/>
            <person name="Spaepen S."/>
            <person name="Perticari A."/>
            <person name="Vazquez M."/>
            <person name="Wisniewski-Dye F."/>
            <person name="Watkins C."/>
            <person name="Martinez-Abarca F."/>
            <person name="Vanderleyden J."/>
            <person name="Cassan F."/>
        </authorList>
    </citation>
    <scope>NUCLEOTIDE SEQUENCE [LARGE SCALE GENOMIC DNA]</scope>
    <source>
        <strain evidence="5 6">Az39</strain>
        <plasmid evidence="5">AbAZ39_p2</plasmid>
    </source>
</reference>
<proteinExistence type="inferred from homology"/>
<dbReference type="RefSeq" id="WP_040136887.1">
    <property type="nucleotide sequence ID" value="NZ_CP007795.1"/>
</dbReference>
<name>A0A060DWF8_9PROT</name>
<dbReference type="EMBL" id="CP007795">
    <property type="protein sequence ID" value="AIB15418.1"/>
    <property type="molecule type" value="Genomic_DNA"/>
</dbReference>
<evidence type="ECO:0000256" key="1">
    <source>
        <dbReference type="ARBA" id="ARBA00005125"/>
    </source>
</evidence>
<dbReference type="PANTHER" id="PTHR43000">
    <property type="entry name" value="DTDP-D-GLUCOSE 4,6-DEHYDRATASE-RELATED"/>
    <property type="match status" value="1"/>
</dbReference>
<evidence type="ECO:0000256" key="2">
    <source>
        <dbReference type="ARBA" id="ARBA00007637"/>
    </source>
</evidence>
<gene>
    <name evidence="5" type="ORF">ABAZ39_26360</name>
</gene>
<geneLocation type="plasmid" evidence="5 6">
    <name>AbAZ39_p2</name>
</geneLocation>
<keyword evidence="5" id="KW-0614">Plasmid</keyword>
<dbReference type="PRINTS" id="PR01713">
    <property type="entry name" value="NUCEPIMERASE"/>
</dbReference>
<comment type="pathway">
    <text evidence="1">Bacterial outer membrane biogenesis; LPS O-antigen biosynthesis.</text>
</comment>
<dbReference type="AlphaFoldDB" id="A0A060DWF8"/>
<dbReference type="Proteomes" id="UP000027186">
    <property type="component" value="Plasmid AbAZ39_p2"/>
</dbReference>
<dbReference type="SUPFAM" id="SSF51735">
    <property type="entry name" value="NAD(P)-binding Rossmann-fold domains"/>
    <property type="match status" value="1"/>
</dbReference>
<feature type="region of interest" description="Disordered" evidence="3">
    <location>
        <begin position="152"/>
        <end position="171"/>
    </location>
</feature>
<accession>A0A060DWF8</accession>
<evidence type="ECO:0000313" key="6">
    <source>
        <dbReference type="Proteomes" id="UP000027186"/>
    </source>
</evidence>
<comment type="similarity">
    <text evidence="2">Belongs to the NAD(P)-dependent epimerase/dehydratase family.</text>
</comment>
<evidence type="ECO:0000256" key="3">
    <source>
        <dbReference type="SAM" id="MobiDB-lite"/>
    </source>
</evidence>
<dbReference type="SMART" id="SM00822">
    <property type="entry name" value="PKS_KR"/>
    <property type="match status" value="1"/>
</dbReference>
<dbReference type="KEGG" id="abq:ABAZ39_26360"/>
<evidence type="ECO:0000259" key="4">
    <source>
        <dbReference type="SMART" id="SM00822"/>
    </source>
</evidence>
<protein>
    <submittedName>
        <fullName evidence="5">Dehydratase</fullName>
    </submittedName>
</protein>
<feature type="domain" description="Ketoreductase" evidence="4">
    <location>
        <begin position="3"/>
        <end position="212"/>
    </location>
</feature>